<reference evidence="2" key="1">
    <citation type="submission" date="2015-06" db="EMBL/GenBank/DDBJ databases">
        <authorList>
            <person name="Bertelli C."/>
        </authorList>
    </citation>
    <scope>NUCLEOTIDE SEQUENCE [LARGE SCALE GENOMIC DNA]</scope>
    <source>
        <strain evidence="2">CRIB-30</strain>
    </source>
</reference>
<name>A0A0H5E4M4_9BACT</name>
<evidence type="ECO:0000313" key="1">
    <source>
        <dbReference type="EMBL" id="CRX38180.1"/>
    </source>
</evidence>
<dbReference type="EMBL" id="CWGJ01000011">
    <property type="protein sequence ID" value="CRX38180.1"/>
    <property type="molecule type" value="Genomic_DNA"/>
</dbReference>
<dbReference type="AlphaFoldDB" id="A0A0H5E4M4"/>
<proteinExistence type="predicted"/>
<evidence type="ECO:0000313" key="2">
    <source>
        <dbReference type="Proteomes" id="UP000220251"/>
    </source>
</evidence>
<protein>
    <submittedName>
        <fullName evidence="1">Putative bacterial sensory transduction regulator</fullName>
    </submittedName>
</protein>
<dbReference type="Proteomes" id="UP000220251">
    <property type="component" value="Unassembled WGS sequence"/>
</dbReference>
<dbReference type="RefSeq" id="WP_098038029.1">
    <property type="nucleotide sequence ID" value="NZ_CWGJ01000011.1"/>
</dbReference>
<gene>
    <name evidence="1" type="ORF">ELAC_0831</name>
</gene>
<accession>A0A0H5E4M4</accession>
<keyword evidence="2" id="KW-1185">Reference proteome</keyword>
<dbReference type="OrthoDB" id="21283at2"/>
<sequence length="167" mass="18525">MKTHQITVIDKLLKKNGFISKLRSQEDGDDSSCIMLSLPVDLQGRKREMLIKIEEFEGIGHLKSAAGVQLISILPFSLIAGTEQATIQAVNFFNRGLPSPVFVFDEALRKVFVKYSFLTPAEGATKEMFIPLLRSLILWMDAGSEPIERVAAGEDLLNVIENSLSET</sequence>
<organism evidence="1 2">
    <name type="scientific">Estrella lausannensis</name>
    <dbReference type="NCBI Taxonomy" id="483423"/>
    <lineage>
        <taxon>Bacteria</taxon>
        <taxon>Pseudomonadati</taxon>
        <taxon>Chlamydiota</taxon>
        <taxon>Chlamydiia</taxon>
        <taxon>Parachlamydiales</taxon>
        <taxon>Candidatus Criblamydiaceae</taxon>
        <taxon>Estrella</taxon>
    </lineage>
</organism>